<sequence length="442" mass="50735">MISAFLFISCSETETDPVMKDLLRQDKLIVLTLNSQTTYYLGTDDEPAGFEYDLTKALADSLNVEVEYKVLDNIEDLLNAINSGEGHIAAAGLTRTDTREQKYLFGPDYKAVQQQVVCHRQSILPKDTSELLNRSILVVADSSYEEALQEQQQDYPELKWETTSELSAEQILEKLVSKEVDCTIVDSSVFSLNHRYYPDLKEAFPFSEEQSLAWVLPPDSAAFKQYINDWFEKSESNSALNIIDERYYGYVDMFDFYNNHIYLKRIKSRLQEYGSAFREVAEQYEIPWTLLAAQSYQESNWNPEALSHTGVRGLMMLTEATAKAIGIKKRTDPHQSIKGGAKYLNQMLKKVPEDVAAEDRIWFALAAYNIGFAHLLDARKLASELGKNPSTWLDVKEVFPLLSQKKYYKNLKYGYARGMEPVRYIDRIRYYQDVLVNSLQSA</sequence>
<protein>
    <recommendedName>
        <fullName evidence="7">Membrane-bound lytic murein transglycosylase F</fullName>
        <ecNumber evidence="7">4.2.2.n1</ecNumber>
    </recommendedName>
    <alternativeName>
        <fullName evidence="7">Murein lyase F</fullName>
    </alternativeName>
</protein>
<dbReference type="Pfam" id="PF01464">
    <property type="entry name" value="SLT"/>
    <property type="match status" value="1"/>
</dbReference>
<dbReference type="CDD" id="cd13403">
    <property type="entry name" value="MLTF-like"/>
    <property type="match status" value="1"/>
</dbReference>
<comment type="function">
    <text evidence="7">Murein-degrading enzyme that degrades murein glycan strands and insoluble, high-molecular weight murein sacculi, with the concomitant formation of a 1,6-anhydromuramoyl product. Lytic transglycosylases (LTs) play an integral role in the metabolism of the peptidoglycan (PG) sacculus. Their lytic action creates space within the PG sacculus to allow for its expansion as well as for the insertion of various structures such as secretion systems and flagella.</text>
</comment>
<dbReference type="InterPro" id="IPR008258">
    <property type="entry name" value="Transglycosylase_SLT_dom_1"/>
</dbReference>
<dbReference type="EC" id="4.2.2.n1" evidence="7"/>
<comment type="catalytic activity">
    <reaction evidence="7">
        <text>Exolytic cleavage of the (1-&gt;4)-beta-glycosidic linkage between N-acetylmuramic acid (MurNAc) and N-acetylglucosamine (GlcNAc) residues in peptidoglycan, from either the reducing or the non-reducing ends of the peptidoglycan chains, with concomitant formation of a 1,6-anhydrobond in the MurNAc residue.</text>
        <dbReference type="EC" id="4.2.2.n1"/>
    </reaction>
</comment>
<reference evidence="9 10" key="1">
    <citation type="submission" date="2015-12" db="EMBL/GenBank/DDBJ databases">
        <authorList>
            <person name="Shamseldin A."/>
            <person name="Moawad H."/>
            <person name="Abd El-Rahim W.M."/>
            <person name="Sadowsky M.J."/>
        </authorList>
    </citation>
    <scope>NUCLEOTIDE SEQUENCE [LARGE SCALE GENOMIC DNA]</scope>
    <source>
        <strain evidence="9 10">WF1</strain>
    </source>
</reference>
<dbReference type="EMBL" id="LPUF01000001">
    <property type="protein sequence ID" value="OQK16752.1"/>
    <property type="molecule type" value="Genomic_DNA"/>
</dbReference>
<evidence type="ECO:0000256" key="5">
    <source>
        <dbReference type="ARBA" id="ARBA00023239"/>
    </source>
</evidence>
<keyword evidence="2 7" id="KW-0732">Signal</keyword>
<dbReference type="CDD" id="cd01009">
    <property type="entry name" value="PBP2_YfhD_N"/>
    <property type="match status" value="1"/>
</dbReference>
<evidence type="ECO:0000256" key="1">
    <source>
        <dbReference type="ARBA" id="ARBA00010333"/>
    </source>
</evidence>
<comment type="similarity">
    <text evidence="7">In the N-terminal section; belongs to the bacterial solute-binding protein 3 family.</text>
</comment>
<evidence type="ECO:0000256" key="2">
    <source>
        <dbReference type="ARBA" id="ARBA00022729"/>
    </source>
</evidence>
<gene>
    <name evidence="7" type="primary">mltF</name>
    <name evidence="9" type="ORF">AU255_02260</name>
</gene>
<name>A0A1V8M5B6_9GAMM</name>
<keyword evidence="4 7" id="KW-0998">Cell outer membrane</keyword>
<dbReference type="PANTHER" id="PTHR35936">
    <property type="entry name" value="MEMBRANE-BOUND LYTIC MUREIN TRANSGLYCOSYLASE F"/>
    <property type="match status" value="1"/>
</dbReference>
<dbReference type="NCBIfam" id="NF008112">
    <property type="entry name" value="PRK10859.1"/>
    <property type="match status" value="1"/>
</dbReference>
<dbReference type="Gene3D" id="3.40.190.10">
    <property type="entry name" value="Periplasmic binding protein-like II"/>
    <property type="match status" value="2"/>
</dbReference>
<comment type="caution">
    <text evidence="9">The sequence shown here is derived from an EMBL/GenBank/DDBJ whole genome shotgun (WGS) entry which is preliminary data.</text>
</comment>
<dbReference type="GO" id="GO:0009253">
    <property type="term" value="P:peptidoglycan catabolic process"/>
    <property type="evidence" value="ECO:0007669"/>
    <property type="project" value="TreeGrafter"/>
</dbReference>
<evidence type="ECO:0000256" key="3">
    <source>
        <dbReference type="ARBA" id="ARBA00023136"/>
    </source>
</evidence>
<dbReference type="Gene3D" id="1.10.530.10">
    <property type="match status" value="1"/>
</dbReference>
<dbReference type="SMART" id="SM00062">
    <property type="entry name" value="PBPb"/>
    <property type="match status" value="1"/>
</dbReference>
<accession>A0A1V8M5B6</accession>
<dbReference type="Pfam" id="PF00497">
    <property type="entry name" value="SBP_bac_3"/>
    <property type="match status" value="1"/>
</dbReference>
<dbReference type="Proteomes" id="UP000191980">
    <property type="component" value="Unassembled WGS sequence"/>
</dbReference>
<dbReference type="SUPFAM" id="SSF53850">
    <property type="entry name" value="Periplasmic binding protein-like II"/>
    <property type="match status" value="1"/>
</dbReference>
<dbReference type="PANTHER" id="PTHR35936:SF32">
    <property type="entry name" value="MEMBRANE-BOUND LYTIC MUREIN TRANSGLYCOSYLASE F"/>
    <property type="match status" value="1"/>
</dbReference>
<keyword evidence="10" id="KW-1185">Reference proteome</keyword>
<comment type="similarity">
    <text evidence="7">In the C-terminal section; belongs to the transglycosylase Slt family.</text>
</comment>
<dbReference type="SUPFAM" id="SSF53955">
    <property type="entry name" value="Lysozyme-like"/>
    <property type="match status" value="1"/>
</dbReference>
<evidence type="ECO:0000256" key="6">
    <source>
        <dbReference type="ARBA" id="ARBA00023316"/>
    </source>
</evidence>
<comment type="domain">
    <text evidence="7">The N-terminal domain does not have lytic activity and probably modulates enzymatic activity. The C-terminal domain is the catalytic active domain.</text>
</comment>
<keyword evidence="3 7" id="KW-0472">Membrane</keyword>
<keyword evidence="6 7" id="KW-0961">Cell wall biogenesis/degradation</keyword>
<dbReference type="HAMAP" id="MF_02016">
    <property type="entry name" value="MltF"/>
    <property type="match status" value="1"/>
</dbReference>
<dbReference type="GO" id="GO:0009279">
    <property type="term" value="C:cell outer membrane"/>
    <property type="evidence" value="ECO:0007669"/>
    <property type="project" value="UniProtKB-SubCell"/>
</dbReference>
<dbReference type="InterPro" id="IPR023703">
    <property type="entry name" value="MltF"/>
</dbReference>
<comment type="similarity">
    <text evidence="1">Belongs to the bacterial solute-binding protein 3 family.</text>
</comment>
<evidence type="ECO:0000256" key="4">
    <source>
        <dbReference type="ARBA" id="ARBA00023237"/>
    </source>
</evidence>
<evidence type="ECO:0000313" key="9">
    <source>
        <dbReference type="EMBL" id="OQK16752.1"/>
    </source>
</evidence>
<dbReference type="GO" id="GO:0071555">
    <property type="term" value="P:cell wall organization"/>
    <property type="evidence" value="ECO:0007669"/>
    <property type="project" value="UniProtKB-KW"/>
</dbReference>
<feature type="active site" evidence="7">
    <location>
        <position position="298"/>
    </location>
</feature>
<keyword evidence="5 7" id="KW-0456">Lyase</keyword>
<dbReference type="InterPro" id="IPR023346">
    <property type="entry name" value="Lysozyme-like_dom_sf"/>
</dbReference>
<feature type="region of interest" description="LT domain" evidence="7">
    <location>
        <begin position="252"/>
        <end position="442"/>
    </location>
</feature>
<evidence type="ECO:0000256" key="7">
    <source>
        <dbReference type="HAMAP-Rule" id="MF_02016"/>
    </source>
</evidence>
<evidence type="ECO:0000259" key="8">
    <source>
        <dbReference type="SMART" id="SM00062"/>
    </source>
</evidence>
<feature type="domain" description="Solute-binding protein family 3/N-terminal" evidence="8">
    <location>
        <begin position="27"/>
        <end position="251"/>
    </location>
</feature>
<dbReference type="GO" id="GO:0016998">
    <property type="term" value="P:cell wall macromolecule catabolic process"/>
    <property type="evidence" value="ECO:0007669"/>
    <property type="project" value="UniProtKB-UniRule"/>
</dbReference>
<proteinExistence type="inferred from homology"/>
<dbReference type="InterPro" id="IPR001638">
    <property type="entry name" value="Solute-binding_3/MltF_N"/>
</dbReference>
<dbReference type="STRING" id="1420851.AU255_02260"/>
<organism evidence="9 10">
    <name type="scientific">Methyloprofundus sedimenti</name>
    <dbReference type="NCBI Taxonomy" id="1420851"/>
    <lineage>
        <taxon>Bacteria</taxon>
        <taxon>Pseudomonadati</taxon>
        <taxon>Pseudomonadota</taxon>
        <taxon>Gammaproteobacteria</taxon>
        <taxon>Methylococcales</taxon>
        <taxon>Methylococcaceae</taxon>
        <taxon>Methyloprofundus</taxon>
    </lineage>
</organism>
<comment type="subcellular location">
    <subcellularLocation>
        <location evidence="7">Cell outer membrane</location>
        <topology evidence="7">Peripheral membrane protein</topology>
    </subcellularLocation>
    <text evidence="7">Attached to the inner leaflet of the outer membrane.</text>
</comment>
<evidence type="ECO:0000313" key="10">
    <source>
        <dbReference type="Proteomes" id="UP000191980"/>
    </source>
</evidence>
<dbReference type="GO" id="GO:0008933">
    <property type="term" value="F:peptidoglycan lytic transglycosylase activity"/>
    <property type="evidence" value="ECO:0007669"/>
    <property type="project" value="UniProtKB-UniRule"/>
</dbReference>
<dbReference type="AlphaFoldDB" id="A0A1V8M5B6"/>
<comment type="caution">
    <text evidence="7">Lacks conserved residue(s) required for the propagation of feature annotation.</text>
</comment>